<dbReference type="AlphaFoldDB" id="A0A820EMB0"/>
<dbReference type="Proteomes" id="UP000663844">
    <property type="component" value="Unassembled WGS sequence"/>
</dbReference>
<accession>A0A820EMB0</accession>
<protein>
    <submittedName>
        <fullName evidence="1">Uncharacterized protein</fullName>
    </submittedName>
</protein>
<sequence>TQISSFDVDEALNLITIAENFLHNKNFSSCKQTLEILEKRPIVSCSYADSFFVRSHLYNLQSKLVLNDDEQLKDFSRNDFLALIEESRSYCAQDLRTSLDIVDVNRLPELSQLQLTPLVLHALQAYLSQVAHLILLNFEIGLYRNAKNYLLVGLEISVYLHAKRWDVPIPNLSVSLGLMLCQARCRFTFFLALNAQFFILSHQPDCARRKLDQLSHHLSTLDICNDR</sequence>
<proteinExistence type="predicted"/>
<evidence type="ECO:0000313" key="1">
    <source>
        <dbReference type="EMBL" id="CAF4248227.1"/>
    </source>
</evidence>
<feature type="non-terminal residue" evidence="1">
    <location>
        <position position="227"/>
    </location>
</feature>
<comment type="caution">
    <text evidence="1">The sequence shown here is derived from an EMBL/GenBank/DDBJ whole genome shotgun (WGS) entry which is preliminary data.</text>
</comment>
<reference evidence="1" key="1">
    <citation type="submission" date="2021-02" db="EMBL/GenBank/DDBJ databases">
        <authorList>
            <person name="Nowell W R."/>
        </authorList>
    </citation>
    <scope>NUCLEOTIDE SEQUENCE</scope>
</reference>
<feature type="non-terminal residue" evidence="1">
    <location>
        <position position="1"/>
    </location>
</feature>
<name>A0A820EMB0_9BILA</name>
<evidence type="ECO:0000313" key="2">
    <source>
        <dbReference type="Proteomes" id="UP000663844"/>
    </source>
</evidence>
<organism evidence="1 2">
    <name type="scientific">Adineta steineri</name>
    <dbReference type="NCBI Taxonomy" id="433720"/>
    <lineage>
        <taxon>Eukaryota</taxon>
        <taxon>Metazoa</taxon>
        <taxon>Spiralia</taxon>
        <taxon>Gnathifera</taxon>
        <taxon>Rotifera</taxon>
        <taxon>Eurotatoria</taxon>
        <taxon>Bdelloidea</taxon>
        <taxon>Adinetida</taxon>
        <taxon>Adinetidae</taxon>
        <taxon>Adineta</taxon>
    </lineage>
</organism>
<gene>
    <name evidence="1" type="ORF">OXD698_LOCUS43286</name>
</gene>
<dbReference type="EMBL" id="CAJOAZ010012168">
    <property type="protein sequence ID" value="CAF4248227.1"/>
    <property type="molecule type" value="Genomic_DNA"/>
</dbReference>